<proteinExistence type="predicted"/>
<evidence type="ECO:0000313" key="1">
    <source>
        <dbReference type="EMBL" id="AKH87450.1"/>
    </source>
</evidence>
<keyword evidence="2" id="KW-1185">Reference proteome</keyword>
<dbReference type="GeneID" id="24405135"/>
<dbReference type="Proteomes" id="UP000030329">
    <property type="component" value="Segment"/>
</dbReference>
<organism evidence="1 2">
    <name type="scientific">Flavobacterium phage FCL-2</name>
    <dbReference type="NCBI Taxonomy" id="908819"/>
    <lineage>
        <taxon>Viruses</taxon>
        <taxon>Duplodnaviria</taxon>
        <taxon>Heunggongvirae</taxon>
        <taxon>Uroviricota</taxon>
        <taxon>Caudoviricetes</taxon>
        <taxon>Ficleduovirus</taxon>
        <taxon>Ficleduovirus FCL2</taxon>
    </lineage>
</organism>
<dbReference type="RefSeq" id="YP_009142774.1">
    <property type="nucleotide sequence ID" value="NC_027125.1"/>
</dbReference>
<dbReference type="KEGG" id="vg:24405135"/>
<name>A0A0F7NJI5_9CAUD</name>
<accession>A0A0F7NJI5</accession>
<reference evidence="1 2" key="1">
    <citation type="journal article" date="2015" name="Front. Microbiol.">
        <title>The use of phage FCL-2 as an alternative to chemotherapy against columnaris disease in aquaculture.</title>
        <authorList>
            <person name="Laanto E."/>
            <person name="Bamford J.K."/>
            <person name="Ravantti J.J."/>
            <person name="Sundberg L.R."/>
        </authorList>
    </citation>
    <scope>NUCLEOTIDE SEQUENCE [LARGE SCALE GENOMIC DNA]</scope>
</reference>
<protein>
    <submittedName>
        <fullName evidence="1">Uncharacterized protein</fullName>
    </submittedName>
</protein>
<dbReference type="EMBL" id="KM873719">
    <property type="protein sequence ID" value="AKH87450.1"/>
    <property type="molecule type" value="Genomic_DNA"/>
</dbReference>
<sequence>MSFYVNSFSIRLYYEKPLNYSYGELYLYLEFELENNTGKLTKCKC</sequence>
<evidence type="ECO:0000313" key="2">
    <source>
        <dbReference type="Proteomes" id="UP000030329"/>
    </source>
</evidence>